<keyword evidence="1" id="KW-0812">Transmembrane</keyword>
<keyword evidence="1" id="KW-1133">Transmembrane helix</keyword>
<feature type="transmembrane region" description="Helical" evidence="1">
    <location>
        <begin position="58"/>
        <end position="87"/>
    </location>
</feature>
<name>A0A8J2JBU1_9HEXA</name>
<proteinExistence type="predicted"/>
<evidence type="ECO:0000313" key="2">
    <source>
        <dbReference type="EMBL" id="CAG7717310.1"/>
    </source>
</evidence>
<keyword evidence="3" id="KW-1185">Reference proteome</keyword>
<feature type="transmembrane region" description="Helical" evidence="1">
    <location>
        <begin position="18"/>
        <end position="38"/>
    </location>
</feature>
<protein>
    <submittedName>
        <fullName evidence="2">Uncharacterized protein</fullName>
    </submittedName>
</protein>
<comment type="caution">
    <text evidence="2">The sequence shown here is derived from an EMBL/GenBank/DDBJ whole genome shotgun (WGS) entry which is preliminary data.</text>
</comment>
<organism evidence="2 3">
    <name type="scientific">Allacma fusca</name>
    <dbReference type="NCBI Taxonomy" id="39272"/>
    <lineage>
        <taxon>Eukaryota</taxon>
        <taxon>Metazoa</taxon>
        <taxon>Ecdysozoa</taxon>
        <taxon>Arthropoda</taxon>
        <taxon>Hexapoda</taxon>
        <taxon>Collembola</taxon>
        <taxon>Symphypleona</taxon>
        <taxon>Sminthuridae</taxon>
        <taxon>Allacma</taxon>
    </lineage>
</organism>
<keyword evidence="1" id="KW-0472">Membrane</keyword>
<reference evidence="2" key="1">
    <citation type="submission" date="2021-06" db="EMBL/GenBank/DDBJ databases">
        <authorList>
            <person name="Hodson N. C."/>
            <person name="Mongue J. A."/>
            <person name="Jaron S. K."/>
        </authorList>
    </citation>
    <scope>NUCLEOTIDE SEQUENCE</scope>
</reference>
<dbReference type="EMBL" id="CAJVCH010044748">
    <property type="protein sequence ID" value="CAG7717310.1"/>
    <property type="molecule type" value="Genomic_DNA"/>
</dbReference>
<evidence type="ECO:0000256" key="1">
    <source>
        <dbReference type="SAM" id="Phobius"/>
    </source>
</evidence>
<accession>A0A8J2JBU1</accession>
<gene>
    <name evidence="2" type="ORF">AFUS01_LOCUS6774</name>
</gene>
<dbReference type="Proteomes" id="UP000708208">
    <property type="component" value="Unassembled WGS sequence"/>
</dbReference>
<dbReference type="AlphaFoldDB" id="A0A8J2JBU1"/>
<sequence length="195" mass="21809">MQPEDNQYNQKQERLKSIIVVAIGILRGFGTISAAIKFPTKYQYVYSVLPLTWQTPKVFAIFVVYTIHTTSAYISSMILVVGVLLTYFTTSKNAFKMSNHGKPLTRVAGATTGLMVIIPAAGKLFKISEDEKWRLIHQSRICCSGFPEEKICKKRVRSFPVVGVSFSSVFFVKPGTVILFLNFAIAQTIALLINF</sequence>
<evidence type="ECO:0000313" key="3">
    <source>
        <dbReference type="Proteomes" id="UP000708208"/>
    </source>
</evidence>